<evidence type="ECO:0000313" key="3">
    <source>
        <dbReference type="Proteomes" id="UP000257109"/>
    </source>
</evidence>
<accession>A0A371G1I8</accession>
<sequence>MASCLQAADVEMGLRRAERNQMALENKFLKETITTLKETITTLEETIATLTVDETEKDNELQSLRKKVHSFETGHLRIQADLELSVDEGWQSLTQLVEKRTKAYEAQAAVQELQATIAEGKPRAQATAKITQHMVDVLKALQTIEGSSRISKELARFLELCEEFRNITAASSDT</sequence>
<keyword evidence="1" id="KW-0175">Coiled coil</keyword>
<dbReference type="AlphaFoldDB" id="A0A371G1I8"/>
<protein>
    <submittedName>
        <fullName evidence="2">Uncharacterized protein</fullName>
    </submittedName>
</protein>
<comment type="caution">
    <text evidence="2">The sequence shown here is derived from an EMBL/GenBank/DDBJ whole genome shotgun (WGS) entry which is preliminary data.</text>
</comment>
<dbReference type="Proteomes" id="UP000257109">
    <property type="component" value="Unassembled WGS sequence"/>
</dbReference>
<evidence type="ECO:0000256" key="1">
    <source>
        <dbReference type="SAM" id="Coils"/>
    </source>
</evidence>
<name>A0A371G1I8_MUCPR</name>
<proteinExistence type="predicted"/>
<dbReference type="EMBL" id="QJKJ01007056">
    <property type="protein sequence ID" value="RDX84407.1"/>
    <property type="molecule type" value="Genomic_DNA"/>
</dbReference>
<organism evidence="2 3">
    <name type="scientific">Mucuna pruriens</name>
    <name type="common">Velvet bean</name>
    <name type="synonym">Dolichos pruriens</name>
    <dbReference type="NCBI Taxonomy" id="157652"/>
    <lineage>
        <taxon>Eukaryota</taxon>
        <taxon>Viridiplantae</taxon>
        <taxon>Streptophyta</taxon>
        <taxon>Embryophyta</taxon>
        <taxon>Tracheophyta</taxon>
        <taxon>Spermatophyta</taxon>
        <taxon>Magnoliopsida</taxon>
        <taxon>eudicotyledons</taxon>
        <taxon>Gunneridae</taxon>
        <taxon>Pentapetalae</taxon>
        <taxon>rosids</taxon>
        <taxon>fabids</taxon>
        <taxon>Fabales</taxon>
        <taxon>Fabaceae</taxon>
        <taxon>Papilionoideae</taxon>
        <taxon>50 kb inversion clade</taxon>
        <taxon>NPAAA clade</taxon>
        <taxon>indigoferoid/millettioid clade</taxon>
        <taxon>Phaseoleae</taxon>
        <taxon>Mucuna</taxon>
    </lineage>
</organism>
<feature type="coiled-coil region" evidence="1">
    <location>
        <begin position="7"/>
        <end position="46"/>
    </location>
</feature>
<evidence type="ECO:0000313" key="2">
    <source>
        <dbReference type="EMBL" id="RDX84407.1"/>
    </source>
</evidence>
<gene>
    <name evidence="2" type="ORF">CR513_34545</name>
</gene>
<reference evidence="2" key="1">
    <citation type="submission" date="2018-05" db="EMBL/GenBank/DDBJ databases">
        <title>Draft genome of Mucuna pruriens seed.</title>
        <authorList>
            <person name="Nnadi N.E."/>
            <person name="Vos R."/>
            <person name="Hasami M.H."/>
            <person name="Devisetty U.K."/>
            <person name="Aguiy J.C."/>
        </authorList>
    </citation>
    <scope>NUCLEOTIDE SEQUENCE [LARGE SCALE GENOMIC DNA]</scope>
    <source>
        <strain evidence="2">JCA_2017</strain>
    </source>
</reference>
<feature type="non-terminal residue" evidence="2">
    <location>
        <position position="1"/>
    </location>
</feature>
<keyword evidence="3" id="KW-1185">Reference proteome</keyword>